<gene>
    <name evidence="2" type="ORF">OR613_19625</name>
</gene>
<evidence type="ECO:0000313" key="3">
    <source>
        <dbReference type="Proteomes" id="UP001210130"/>
    </source>
</evidence>
<keyword evidence="1" id="KW-0732">Signal</keyword>
<dbReference type="EMBL" id="CP112887">
    <property type="protein sequence ID" value="WBW60210.1"/>
    <property type="molecule type" value="Genomic_DNA"/>
</dbReference>
<keyword evidence="2" id="KW-0449">Lipoprotein</keyword>
<dbReference type="Proteomes" id="UP001210130">
    <property type="component" value="Chromosome"/>
</dbReference>
<evidence type="ECO:0000256" key="1">
    <source>
        <dbReference type="SAM" id="SignalP"/>
    </source>
</evidence>
<name>A0AAJ5QTJ3_9ENTR</name>
<dbReference type="AlphaFoldDB" id="A0AAJ5QTJ3"/>
<protein>
    <submittedName>
        <fullName evidence="2">Exc2 family lipoprotein</fullName>
    </submittedName>
</protein>
<keyword evidence="3" id="KW-1185">Reference proteome</keyword>
<evidence type="ECO:0000313" key="2">
    <source>
        <dbReference type="EMBL" id="WBW60210.1"/>
    </source>
</evidence>
<dbReference type="NCBIfam" id="NF033828">
    <property type="entry name" value="entry_exc2_fam"/>
    <property type="match status" value="1"/>
</dbReference>
<feature type="signal peptide" evidence="1">
    <location>
        <begin position="1"/>
        <end position="18"/>
    </location>
</feature>
<dbReference type="PROSITE" id="PS51257">
    <property type="entry name" value="PROKAR_LIPOPROTEIN"/>
    <property type="match status" value="1"/>
</dbReference>
<feature type="chain" id="PRO_5042591843" evidence="1">
    <location>
        <begin position="19"/>
        <end position="138"/>
    </location>
</feature>
<dbReference type="RefSeq" id="WP_131047588.1">
    <property type="nucleotide sequence ID" value="NZ_CP041247.1"/>
</dbReference>
<proteinExistence type="predicted"/>
<organism evidence="2 3">
    <name type="scientific">Klebsiella electrica</name>
    <dbReference type="NCBI Taxonomy" id="1259973"/>
    <lineage>
        <taxon>Bacteria</taxon>
        <taxon>Pseudomonadati</taxon>
        <taxon>Pseudomonadota</taxon>
        <taxon>Gammaproteobacteria</taxon>
        <taxon>Enterobacterales</taxon>
        <taxon>Enterobacteriaceae</taxon>
        <taxon>Klebsiella/Raoultella group</taxon>
        <taxon>Klebsiella</taxon>
    </lineage>
</organism>
<reference evidence="2 3" key="1">
    <citation type="journal article" date="2023" name="Microbiol. Resour. Announc.">
        <title>Complete Genome Sequence of the First Colistin-Resistant Raoultella electrica Strain.</title>
        <authorList>
            <person name="Aldeia C."/>
            <person name="Campos-Madueno E.I."/>
            <person name="Sendi P."/>
            <person name="Endimiani A."/>
        </authorList>
    </citation>
    <scope>NUCLEOTIDE SEQUENCE [LARGE SCALE GENOMIC DNA]</scope>
    <source>
        <strain evidence="2 3">S2-IND-01-C</strain>
    </source>
</reference>
<sequence>MKIRVALLVLSCSLTALSGCTASKPSPERHAYYFVAHRSDFVGGNFAVNRQENYRLNLPTFSEIYNRGKQDRRAGVSESDARRNADAIKQQALKGTRSQHTFTGNASDTWNNDMEKKDALLFGNELSATYLDGYLGVK</sequence>
<accession>A0AAJ5QTJ3</accession>